<dbReference type="AlphaFoldDB" id="A0AAV4UNQ3"/>
<dbReference type="Proteomes" id="UP001054945">
    <property type="component" value="Unassembled WGS sequence"/>
</dbReference>
<evidence type="ECO:0000259" key="4">
    <source>
        <dbReference type="PROSITE" id="PS50917"/>
    </source>
</evidence>
<keyword evidence="3" id="KW-0539">Nucleus</keyword>
<dbReference type="PROSITE" id="PS50917">
    <property type="entry name" value="SPOC"/>
    <property type="match status" value="1"/>
</dbReference>
<comment type="caution">
    <text evidence="5">The sequence shown here is derived from an EMBL/GenBank/DDBJ whole genome shotgun (WGS) entry which is preliminary data.</text>
</comment>
<keyword evidence="6" id="KW-1185">Reference proteome</keyword>
<protein>
    <recommendedName>
        <fullName evidence="4">SPOC domain-containing protein</fullName>
    </recommendedName>
</protein>
<organism evidence="5 6">
    <name type="scientific">Caerostris extrusa</name>
    <name type="common">Bark spider</name>
    <name type="synonym">Caerostris bankana</name>
    <dbReference type="NCBI Taxonomy" id="172846"/>
    <lineage>
        <taxon>Eukaryota</taxon>
        <taxon>Metazoa</taxon>
        <taxon>Ecdysozoa</taxon>
        <taxon>Arthropoda</taxon>
        <taxon>Chelicerata</taxon>
        <taxon>Arachnida</taxon>
        <taxon>Araneae</taxon>
        <taxon>Araneomorphae</taxon>
        <taxon>Entelegynae</taxon>
        <taxon>Araneoidea</taxon>
        <taxon>Araneidae</taxon>
        <taxon>Caerostris</taxon>
    </lineage>
</organism>
<accession>A0AAV4UNQ3</accession>
<proteinExistence type="predicted"/>
<evidence type="ECO:0000256" key="2">
    <source>
        <dbReference type="ARBA" id="ARBA00022884"/>
    </source>
</evidence>
<dbReference type="EMBL" id="BPLR01013209">
    <property type="protein sequence ID" value="GIY59481.1"/>
    <property type="molecule type" value="Genomic_DNA"/>
</dbReference>
<feature type="domain" description="SPOC" evidence="4">
    <location>
        <begin position="1"/>
        <end position="75"/>
    </location>
</feature>
<evidence type="ECO:0000313" key="6">
    <source>
        <dbReference type="Proteomes" id="UP001054945"/>
    </source>
</evidence>
<dbReference type="GO" id="GO:0003723">
    <property type="term" value="F:RNA binding"/>
    <property type="evidence" value="ECO:0007669"/>
    <property type="project" value="UniProtKB-KW"/>
</dbReference>
<comment type="subcellular location">
    <subcellularLocation>
        <location evidence="1">Nucleus</location>
    </subcellularLocation>
</comment>
<dbReference type="InterPro" id="IPR016194">
    <property type="entry name" value="SPOC-like_C_dom_sf"/>
</dbReference>
<evidence type="ECO:0000256" key="3">
    <source>
        <dbReference type="ARBA" id="ARBA00023242"/>
    </source>
</evidence>
<dbReference type="Gene3D" id="2.40.290.10">
    <property type="match status" value="1"/>
</dbReference>
<sequence>MQCRSLDINFVQYFVRQAAAGIIHVVLPGSEEPVYLVHVFSTCEFTDAHMARTAPQVFSVFNKITDLMIIILKCD</sequence>
<dbReference type="SUPFAM" id="SSF100939">
    <property type="entry name" value="SPOC domain-like"/>
    <property type="match status" value="1"/>
</dbReference>
<dbReference type="InterPro" id="IPR010912">
    <property type="entry name" value="SPOC_met"/>
</dbReference>
<keyword evidence="2" id="KW-0694">RNA-binding</keyword>
<reference evidence="5 6" key="1">
    <citation type="submission" date="2021-06" db="EMBL/GenBank/DDBJ databases">
        <title>Caerostris extrusa draft genome.</title>
        <authorList>
            <person name="Kono N."/>
            <person name="Arakawa K."/>
        </authorList>
    </citation>
    <scope>NUCLEOTIDE SEQUENCE [LARGE SCALE GENOMIC DNA]</scope>
</reference>
<dbReference type="GO" id="GO:0005634">
    <property type="term" value="C:nucleus"/>
    <property type="evidence" value="ECO:0007669"/>
    <property type="project" value="UniProtKB-SubCell"/>
</dbReference>
<evidence type="ECO:0000256" key="1">
    <source>
        <dbReference type="ARBA" id="ARBA00004123"/>
    </source>
</evidence>
<name>A0AAV4UNQ3_CAEEX</name>
<evidence type="ECO:0000313" key="5">
    <source>
        <dbReference type="EMBL" id="GIY59481.1"/>
    </source>
</evidence>
<gene>
    <name evidence="5" type="ORF">CEXT_635151</name>
</gene>